<evidence type="ECO:0000313" key="2">
    <source>
        <dbReference type="Proteomes" id="UP001057402"/>
    </source>
</evidence>
<organism evidence="1 2">
    <name type="scientific">Melastoma candidum</name>
    <dbReference type="NCBI Taxonomy" id="119954"/>
    <lineage>
        <taxon>Eukaryota</taxon>
        <taxon>Viridiplantae</taxon>
        <taxon>Streptophyta</taxon>
        <taxon>Embryophyta</taxon>
        <taxon>Tracheophyta</taxon>
        <taxon>Spermatophyta</taxon>
        <taxon>Magnoliopsida</taxon>
        <taxon>eudicotyledons</taxon>
        <taxon>Gunneridae</taxon>
        <taxon>Pentapetalae</taxon>
        <taxon>rosids</taxon>
        <taxon>malvids</taxon>
        <taxon>Myrtales</taxon>
        <taxon>Melastomataceae</taxon>
        <taxon>Melastomatoideae</taxon>
        <taxon>Melastomateae</taxon>
        <taxon>Melastoma</taxon>
    </lineage>
</organism>
<protein>
    <submittedName>
        <fullName evidence="1">Uncharacterized protein</fullName>
    </submittedName>
</protein>
<dbReference type="Proteomes" id="UP001057402">
    <property type="component" value="Chromosome 3"/>
</dbReference>
<reference evidence="2" key="1">
    <citation type="journal article" date="2023" name="Front. Plant Sci.">
        <title>Chromosomal-level genome assembly of Melastoma candidum provides insights into trichome evolution.</title>
        <authorList>
            <person name="Zhong Y."/>
            <person name="Wu W."/>
            <person name="Sun C."/>
            <person name="Zou P."/>
            <person name="Liu Y."/>
            <person name="Dai S."/>
            <person name="Zhou R."/>
        </authorList>
    </citation>
    <scope>NUCLEOTIDE SEQUENCE [LARGE SCALE GENOMIC DNA]</scope>
</reference>
<comment type="caution">
    <text evidence="1">The sequence shown here is derived from an EMBL/GenBank/DDBJ whole genome shotgun (WGS) entry which is preliminary data.</text>
</comment>
<proteinExistence type="predicted"/>
<gene>
    <name evidence="1" type="ORF">MLD38_009464</name>
</gene>
<keyword evidence="2" id="KW-1185">Reference proteome</keyword>
<name>A0ACB9RX37_9MYRT</name>
<dbReference type="EMBL" id="CM042882">
    <property type="protein sequence ID" value="KAI4383655.1"/>
    <property type="molecule type" value="Genomic_DNA"/>
</dbReference>
<evidence type="ECO:0000313" key="1">
    <source>
        <dbReference type="EMBL" id="KAI4383655.1"/>
    </source>
</evidence>
<sequence>MRFFSCKTHCPHLCFCKRALPQIFVPRPLKLENADLEVTSTTVTDPNRVDGFSVCKSEVRDGVLEEKPDEGCDSLRSILRKTSLAERKEVLGKQVQWVDFAGKELVEIREFVSSETDLADVGVNRSRSCECVIL</sequence>
<accession>A0ACB9RX37</accession>